<dbReference type="EMBL" id="AZHX01000089">
    <property type="protein sequence ID" value="ETX08956.1"/>
    <property type="molecule type" value="Genomic_DNA"/>
</dbReference>
<gene>
    <name evidence="1" type="ORF">ETSY2_02295</name>
</gene>
<accession>W4MGA3</accession>
<sequence>MHSRIPRAMLQVYEPIVSVGYGAPEVQTACERLGLIADRMGYYAMRAAPLGPVSAEVVAALFYHHTVDMVSPSIPLAWQIASPEQVVAARFEAVDSAFRRLLPQQIQSSEVTEAAELVREALVGCSTAGRTMFAAHASLPQPTEPHVALWHGLNQLREYRGDGHTIAVIAACLPPRQAAPMLIACTGEEKAGRSWRWTDDLWNQAVASLQERGWLNDNGLPTAEGLAVRARIEDETDALSLEPWEQLGTERTHRLWAILRDLTQALLDQNAIRRLRTPIGLSWPAQWPG</sequence>
<organism evidence="1 2">
    <name type="scientific">Candidatus Entotheonella gemina</name>
    <dbReference type="NCBI Taxonomy" id="1429439"/>
    <lineage>
        <taxon>Bacteria</taxon>
        <taxon>Pseudomonadati</taxon>
        <taxon>Nitrospinota/Tectimicrobiota group</taxon>
        <taxon>Candidatus Tectimicrobiota</taxon>
        <taxon>Candidatus Entotheonellia</taxon>
        <taxon>Candidatus Entotheonellales</taxon>
        <taxon>Candidatus Entotheonellaceae</taxon>
        <taxon>Candidatus Entotheonella</taxon>
    </lineage>
</organism>
<proteinExistence type="predicted"/>
<evidence type="ECO:0008006" key="3">
    <source>
        <dbReference type="Google" id="ProtNLM"/>
    </source>
</evidence>
<comment type="caution">
    <text evidence="1">The sequence shown here is derived from an EMBL/GenBank/DDBJ whole genome shotgun (WGS) entry which is preliminary data.</text>
</comment>
<dbReference type="HOGENOM" id="CLU_061724_0_0_7"/>
<evidence type="ECO:0000313" key="1">
    <source>
        <dbReference type="EMBL" id="ETX08956.1"/>
    </source>
</evidence>
<protein>
    <recommendedName>
        <fullName evidence="3">SalK</fullName>
    </recommendedName>
</protein>
<reference evidence="1 2" key="1">
    <citation type="journal article" date="2014" name="Nature">
        <title>An environmental bacterial taxon with a large and distinct metabolic repertoire.</title>
        <authorList>
            <person name="Wilson M.C."/>
            <person name="Mori T."/>
            <person name="Ruckert C."/>
            <person name="Uria A.R."/>
            <person name="Helf M.J."/>
            <person name="Takada K."/>
            <person name="Gernert C."/>
            <person name="Steffens U.A."/>
            <person name="Heycke N."/>
            <person name="Schmitt S."/>
            <person name="Rinke C."/>
            <person name="Helfrich E.J."/>
            <person name="Brachmann A.O."/>
            <person name="Gurgui C."/>
            <person name="Wakimoto T."/>
            <person name="Kracht M."/>
            <person name="Crusemann M."/>
            <person name="Hentschel U."/>
            <person name="Abe I."/>
            <person name="Matsunaga S."/>
            <person name="Kalinowski J."/>
            <person name="Takeyama H."/>
            <person name="Piel J."/>
        </authorList>
    </citation>
    <scope>NUCLEOTIDE SEQUENCE [LARGE SCALE GENOMIC DNA]</scope>
    <source>
        <strain evidence="2">TSY2</strain>
    </source>
</reference>
<dbReference type="PATRIC" id="fig|1429439.4.peg.400"/>
<dbReference type="NCBIfam" id="NF047719">
    <property type="entry name" value="SCO6745_fam_HTH"/>
    <property type="match status" value="1"/>
</dbReference>
<dbReference type="AlphaFoldDB" id="W4MGA3"/>
<dbReference type="InterPro" id="IPR054058">
    <property type="entry name" value="HTH_67"/>
</dbReference>
<dbReference type="Pfam" id="PF21863">
    <property type="entry name" value="HTH_67"/>
    <property type="match status" value="1"/>
</dbReference>
<evidence type="ECO:0000313" key="2">
    <source>
        <dbReference type="Proteomes" id="UP000019140"/>
    </source>
</evidence>
<name>W4MGA3_9BACT</name>
<dbReference type="Proteomes" id="UP000019140">
    <property type="component" value="Unassembled WGS sequence"/>
</dbReference>
<keyword evidence="2" id="KW-1185">Reference proteome</keyword>